<dbReference type="Proteomes" id="UP000707451">
    <property type="component" value="Unassembled WGS sequence"/>
</dbReference>
<feature type="region of interest" description="Disordered" evidence="1">
    <location>
        <begin position="1"/>
        <end position="40"/>
    </location>
</feature>
<protein>
    <submittedName>
        <fullName evidence="2">Uncharacterized protein</fullName>
    </submittedName>
</protein>
<gene>
    <name evidence="2" type="ORF">KI688_000097</name>
</gene>
<feature type="region of interest" description="Disordered" evidence="1">
    <location>
        <begin position="95"/>
        <end position="114"/>
    </location>
</feature>
<proteinExistence type="predicted"/>
<dbReference type="OrthoDB" id="10544543at2759"/>
<dbReference type="EMBL" id="JAHRHY010000001">
    <property type="protein sequence ID" value="KAG9072327.1"/>
    <property type="molecule type" value="Genomic_DNA"/>
</dbReference>
<feature type="compositionally biased region" description="Acidic residues" evidence="1">
    <location>
        <begin position="52"/>
        <end position="75"/>
    </location>
</feature>
<feature type="region of interest" description="Disordered" evidence="1">
    <location>
        <begin position="52"/>
        <end position="81"/>
    </location>
</feature>
<evidence type="ECO:0000313" key="2">
    <source>
        <dbReference type="EMBL" id="KAG9072327.1"/>
    </source>
</evidence>
<sequence length="114" mass="13054">MGAKSNRVKQLKEARDRKKRKLDDTIDPTPNAKPMKRRMELLRTDAKTLDKEWEDVFEEEDNADSDSNSDPESEINDIQRNTVIMVDEVGRYVSARTKDGSLSKSGQENLEAVQ</sequence>
<organism evidence="2 3">
    <name type="scientific">Linnemannia hyalina</name>
    <dbReference type="NCBI Taxonomy" id="64524"/>
    <lineage>
        <taxon>Eukaryota</taxon>
        <taxon>Fungi</taxon>
        <taxon>Fungi incertae sedis</taxon>
        <taxon>Mucoromycota</taxon>
        <taxon>Mortierellomycotina</taxon>
        <taxon>Mortierellomycetes</taxon>
        <taxon>Mortierellales</taxon>
        <taxon>Mortierellaceae</taxon>
        <taxon>Linnemannia</taxon>
    </lineage>
</organism>
<evidence type="ECO:0000313" key="3">
    <source>
        <dbReference type="Proteomes" id="UP000707451"/>
    </source>
</evidence>
<keyword evidence="3" id="KW-1185">Reference proteome</keyword>
<name>A0A9P8BZU1_9FUNG</name>
<reference evidence="2" key="1">
    <citation type="submission" date="2021-06" db="EMBL/GenBank/DDBJ databases">
        <title>Genome Sequence of Mortierella hyaline Strain SCG-10, a Cold-Adapted, Nitrate-Reducing Fungus Isolated from Soil in Minnesota, USA.</title>
        <authorList>
            <person name="Aldossari N."/>
        </authorList>
    </citation>
    <scope>NUCLEOTIDE SEQUENCE</scope>
    <source>
        <strain evidence="2">SCG-10</strain>
    </source>
</reference>
<feature type="compositionally biased region" description="Basic and acidic residues" evidence="1">
    <location>
        <begin position="10"/>
        <end position="24"/>
    </location>
</feature>
<dbReference type="AlphaFoldDB" id="A0A9P8BZU1"/>
<accession>A0A9P8BZU1</accession>
<evidence type="ECO:0000256" key="1">
    <source>
        <dbReference type="SAM" id="MobiDB-lite"/>
    </source>
</evidence>
<comment type="caution">
    <text evidence="2">The sequence shown here is derived from an EMBL/GenBank/DDBJ whole genome shotgun (WGS) entry which is preliminary data.</text>
</comment>